<dbReference type="AlphaFoldDB" id="B8HPV2"/>
<organism evidence="4">
    <name type="scientific">Cyanothece sp. (strain PCC 7425 / ATCC 29141)</name>
    <dbReference type="NCBI Taxonomy" id="395961"/>
    <lineage>
        <taxon>Bacteria</taxon>
        <taxon>Bacillati</taxon>
        <taxon>Cyanobacteriota</taxon>
        <taxon>Cyanophyceae</taxon>
        <taxon>Gomontiellales</taxon>
        <taxon>Cyanothecaceae</taxon>
        <taxon>Cyanothece</taxon>
    </lineage>
</organism>
<dbReference type="CDD" id="cd07989">
    <property type="entry name" value="LPLAT_AGPAT-like"/>
    <property type="match status" value="1"/>
</dbReference>
<dbReference type="GO" id="GO:0006654">
    <property type="term" value="P:phosphatidic acid biosynthetic process"/>
    <property type="evidence" value="ECO:0007669"/>
    <property type="project" value="TreeGrafter"/>
</dbReference>
<reference evidence="4" key="1">
    <citation type="submission" date="2009-01" db="EMBL/GenBank/DDBJ databases">
        <title>Complete sequence of chromosome Cyanothece sp. PCC 7425.</title>
        <authorList>
            <consortium name="US DOE Joint Genome Institute"/>
            <person name="Lucas S."/>
            <person name="Copeland A."/>
            <person name="Lapidus A."/>
            <person name="Glavina del Rio T."/>
            <person name="Dalin E."/>
            <person name="Tice H."/>
            <person name="Bruce D."/>
            <person name="Goodwin L."/>
            <person name="Pitluck S."/>
            <person name="Sims D."/>
            <person name="Meineke L."/>
            <person name="Brettin T."/>
            <person name="Detter J.C."/>
            <person name="Han C."/>
            <person name="Larimer F."/>
            <person name="Land M."/>
            <person name="Hauser L."/>
            <person name="Kyrpides N."/>
            <person name="Ovchinnikova G."/>
            <person name="Liberton M."/>
            <person name="Stoeckel J."/>
            <person name="Banerjee A."/>
            <person name="Singh A."/>
            <person name="Page L."/>
            <person name="Sato H."/>
            <person name="Zhao L."/>
            <person name="Sherman L."/>
            <person name="Pakrasi H."/>
            <person name="Richardson P."/>
        </authorList>
    </citation>
    <scope>NUCLEOTIDE SEQUENCE</scope>
    <source>
        <strain evidence="4">PCC 7425</strain>
    </source>
</reference>
<dbReference type="KEGG" id="cyn:Cyan7425_3336"/>
<dbReference type="EMBL" id="CP001344">
    <property type="protein sequence ID" value="ACL45661.1"/>
    <property type="molecule type" value="Genomic_DNA"/>
</dbReference>
<sequence>MLIPPPLEKPLLLSQVLLRSLGTQILLYYGDRIPAGGPILFISNHRSFMDALLLMVVADRSIHFACHPYMTQVPILRDVIEQLGCLPLSSQPEQNFFQRASLLLQNSQAVGIFPEGAPSMINPPKPSQVGTFERGFAHLALRLPLPELQIVPVAIAALEETCYSVLPLKCFSWFDPSEPMFKQEGWHPLIIYQRVSLLVGSPWSISPSVRASYQGRTAIRIAAELSEQCQTQIQDLLQEGYY</sequence>
<dbReference type="SMART" id="SM00563">
    <property type="entry name" value="PlsC"/>
    <property type="match status" value="1"/>
</dbReference>
<dbReference type="PANTHER" id="PTHR10434">
    <property type="entry name" value="1-ACYL-SN-GLYCEROL-3-PHOSPHATE ACYLTRANSFERASE"/>
    <property type="match status" value="1"/>
</dbReference>
<keyword evidence="1 4" id="KW-0808">Transferase</keyword>
<dbReference type="InterPro" id="IPR002123">
    <property type="entry name" value="Plipid/glycerol_acylTrfase"/>
</dbReference>
<keyword evidence="2 4" id="KW-0012">Acyltransferase</keyword>
<evidence type="ECO:0000259" key="3">
    <source>
        <dbReference type="SMART" id="SM00563"/>
    </source>
</evidence>
<dbReference type="Pfam" id="PF01553">
    <property type="entry name" value="Acyltransferase"/>
    <property type="match status" value="1"/>
</dbReference>
<dbReference type="eggNOG" id="COG0204">
    <property type="taxonomic scope" value="Bacteria"/>
</dbReference>
<dbReference type="PANTHER" id="PTHR10434:SF66">
    <property type="entry name" value="PHOSPHOLIPID_GLYCEROL ACYLTRANSFERASE DOMAIN-CONTAINING PROTEIN"/>
    <property type="match status" value="1"/>
</dbReference>
<gene>
    <name evidence="4" type="ordered locus">Cyan7425_3336</name>
</gene>
<evidence type="ECO:0000256" key="2">
    <source>
        <dbReference type="ARBA" id="ARBA00023315"/>
    </source>
</evidence>
<proteinExistence type="predicted"/>
<protein>
    <submittedName>
        <fullName evidence="4">Phospholipid/glycerol acyltransferase</fullName>
    </submittedName>
</protein>
<accession>B8HPV2</accession>
<dbReference type="GO" id="GO:0003841">
    <property type="term" value="F:1-acylglycerol-3-phosphate O-acyltransferase activity"/>
    <property type="evidence" value="ECO:0007669"/>
    <property type="project" value="TreeGrafter"/>
</dbReference>
<evidence type="ECO:0000313" key="4">
    <source>
        <dbReference type="EMBL" id="ACL45661.1"/>
    </source>
</evidence>
<evidence type="ECO:0000256" key="1">
    <source>
        <dbReference type="ARBA" id="ARBA00022679"/>
    </source>
</evidence>
<feature type="domain" description="Phospholipid/glycerol acyltransferase" evidence="3">
    <location>
        <begin position="39"/>
        <end position="158"/>
    </location>
</feature>
<dbReference type="STRING" id="395961.Cyan7425_3336"/>
<name>B8HPV2_CYAP4</name>
<dbReference type="HOGENOM" id="CLU_1159588_0_0_3"/>
<dbReference type="SUPFAM" id="SSF69593">
    <property type="entry name" value="Glycerol-3-phosphate (1)-acyltransferase"/>
    <property type="match status" value="1"/>
</dbReference>